<evidence type="ECO:0000313" key="2">
    <source>
        <dbReference type="EMBL" id="TQM61532.1"/>
    </source>
</evidence>
<gene>
    <name evidence="2" type="ORF">FB466_2488</name>
</gene>
<dbReference type="Pfam" id="PF00248">
    <property type="entry name" value="Aldo_ket_red"/>
    <property type="match status" value="1"/>
</dbReference>
<protein>
    <submittedName>
        <fullName evidence="2">Aryl-alcohol dehydrogenase-like predicted oxidoreductase</fullName>
    </submittedName>
</protein>
<keyword evidence="3" id="KW-1185">Reference proteome</keyword>
<dbReference type="InterPro" id="IPR036812">
    <property type="entry name" value="NAD(P)_OxRdtase_dom_sf"/>
</dbReference>
<dbReference type="PRINTS" id="PR00069">
    <property type="entry name" value="ALDKETRDTASE"/>
</dbReference>
<dbReference type="GO" id="GO:0016491">
    <property type="term" value="F:oxidoreductase activity"/>
    <property type="evidence" value="ECO:0007669"/>
    <property type="project" value="InterPro"/>
</dbReference>
<reference evidence="2 3" key="1">
    <citation type="submission" date="2019-06" db="EMBL/GenBank/DDBJ databases">
        <title>Sequencing the genomes of 1000 actinobacteria strains.</title>
        <authorList>
            <person name="Klenk H.-P."/>
        </authorList>
    </citation>
    <scope>NUCLEOTIDE SEQUENCE [LARGE SCALE GENOMIC DNA]</scope>
    <source>
        <strain evidence="2 3">DSM 18031</strain>
    </source>
</reference>
<dbReference type="Proteomes" id="UP000318331">
    <property type="component" value="Unassembled WGS sequence"/>
</dbReference>
<dbReference type="RefSeq" id="WP_211344820.1">
    <property type="nucleotide sequence ID" value="NZ_BAAAYS010000006.1"/>
</dbReference>
<evidence type="ECO:0000259" key="1">
    <source>
        <dbReference type="Pfam" id="PF00248"/>
    </source>
</evidence>
<organism evidence="2 3">
    <name type="scientific">Klugiella xanthotipulae</name>
    <dbReference type="NCBI Taxonomy" id="244735"/>
    <lineage>
        <taxon>Bacteria</taxon>
        <taxon>Bacillati</taxon>
        <taxon>Actinomycetota</taxon>
        <taxon>Actinomycetes</taxon>
        <taxon>Micrococcales</taxon>
        <taxon>Microbacteriaceae</taxon>
        <taxon>Klugiella</taxon>
    </lineage>
</organism>
<dbReference type="PANTHER" id="PTHR43364:SF6">
    <property type="entry name" value="OXIDOREDUCTASE-RELATED"/>
    <property type="match status" value="1"/>
</dbReference>
<sequence>MTDTITSPVALGSSDLRVFPITLGGNVFRWTAGEAESHSVLDAFVAGGGNLIDTADGYSHWAPGHTGGESETVIGSWLSGRGTRDDVLIATKVSTHPAFSGLAPETIRAAAEASLARLQTDHIDLYYAHFDDPSVPLADSVGALSELVDAGKVRYLAISNYTPERIDEWFQVTTDNSLHPAVALQPHYNLVERDFEHGLRDRAERYGLGVLPYFSLAKGFLTGKYRSDTTSDSPRASQAREYLDQRGTRVLAVLDSIAATHDVEVASVSLAWLRQQPTVVAPIASARTVDQLTALLSSAALTLSGDELTALTAASA</sequence>
<dbReference type="InterPro" id="IPR020471">
    <property type="entry name" value="AKR"/>
</dbReference>
<dbReference type="GO" id="GO:0005829">
    <property type="term" value="C:cytosol"/>
    <property type="evidence" value="ECO:0007669"/>
    <property type="project" value="TreeGrafter"/>
</dbReference>
<dbReference type="SUPFAM" id="SSF51430">
    <property type="entry name" value="NAD(P)-linked oxidoreductase"/>
    <property type="match status" value="1"/>
</dbReference>
<dbReference type="InterPro" id="IPR050523">
    <property type="entry name" value="AKR_Detox_Biosynth"/>
</dbReference>
<name>A0A543HT98_9MICO</name>
<dbReference type="CDD" id="cd19081">
    <property type="entry name" value="AKR_AKR9C1"/>
    <property type="match status" value="1"/>
</dbReference>
<dbReference type="EMBL" id="VFPN01000003">
    <property type="protein sequence ID" value="TQM61532.1"/>
    <property type="molecule type" value="Genomic_DNA"/>
</dbReference>
<dbReference type="AlphaFoldDB" id="A0A543HT98"/>
<accession>A0A543HT98</accession>
<dbReference type="InterPro" id="IPR023210">
    <property type="entry name" value="NADP_OxRdtase_dom"/>
</dbReference>
<feature type="domain" description="NADP-dependent oxidoreductase" evidence="1">
    <location>
        <begin position="21"/>
        <end position="314"/>
    </location>
</feature>
<dbReference type="PANTHER" id="PTHR43364">
    <property type="entry name" value="NADH-SPECIFIC METHYLGLYOXAL REDUCTASE-RELATED"/>
    <property type="match status" value="1"/>
</dbReference>
<proteinExistence type="predicted"/>
<evidence type="ECO:0000313" key="3">
    <source>
        <dbReference type="Proteomes" id="UP000318331"/>
    </source>
</evidence>
<comment type="caution">
    <text evidence="2">The sequence shown here is derived from an EMBL/GenBank/DDBJ whole genome shotgun (WGS) entry which is preliminary data.</text>
</comment>
<dbReference type="Gene3D" id="3.20.20.100">
    <property type="entry name" value="NADP-dependent oxidoreductase domain"/>
    <property type="match status" value="1"/>
</dbReference>